<dbReference type="EMBL" id="OZ034818">
    <property type="protein sequence ID" value="CAL1389275.1"/>
    <property type="molecule type" value="Genomic_DNA"/>
</dbReference>
<sequence length="150" mass="14532">MAKDLFAVPISTVASESAFSTGGRVLDSFRSSLTPQIVEALICSEDWLANSTLPLEDENLDELEDLDSAFRNVVLDANTTSATTGAGSAAARAGSAAAGAGNAAAGAGNAAAEAGNAATRARTAVAGAGNADTRTGIAAVGDGSATATGV</sequence>
<evidence type="ECO:0000313" key="3">
    <source>
        <dbReference type="Proteomes" id="UP001497516"/>
    </source>
</evidence>
<dbReference type="Proteomes" id="UP001497516">
    <property type="component" value="Chromosome 5"/>
</dbReference>
<evidence type="ECO:0000313" key="2">
    <source>
        <dbReference type="EMBL" id="CAL1389275.1"/>
    </source>
</evidence>
<reference evidence="2 3" key="1">
    <citation type="submission" date="2024-04" db="EMBL/GenBank/DDBJ databases">
        <authorList>
            <person name="Fracassetti M."/>
        </authorList>
    </citation>
    <scope>NUCLEOTIDE SEQUENCE [LARGE SCALE GENOMIC DNA]</scope>
</reference>
<dbReference type="PANTHER" id="PTHR23272:SF184">
    <property type="entry name" value="OS03G0311250 PROTEIN"/>
    <property type="match status" value="1"/>
</dbReference>
<gene>
    <name evidence="2" type="ORF">LTRI10_LOCUS30145</name>
</gene>
<name>A0AAV2EV00_9ROSI</name>
<dbReference type="GO" id="GO:0046983">
    <property type="term" value="F:protein dimerization activity"/>
    <property type="evidence" value="ECO:0007669"/>
    <property type="project" value="InterPro"/>
</dbReference>
<dbReference type="Pfam" id="PF05699">
    <property type="entry name" value="Dimer_Tnp_hAT"/>
    <property type="match status" value="1"/>
</dbReference>
<protein>
    <recommendedName>
        <fullName evidence="1">HAT C-terminal dimerisation domain-containing protein</fullName>
    </recommendedName>
</protein>
<keyword evidence="3" id="KW-1185">Reference proteome</keyword>
<organism evidence="2 3">
    <name type="scientific">Linum trigynum</name>
    <dbReference type="NCBI Taxonomy" id="586398"/>
    <lineage>
        <taxon>Eukaryota</taxon>
        <taxon>Viridiplantae</taxon>
        <taxon>Streptophyta</taxon>
        <taxon>Embryophyta</taxon>
        <taxon>Tracheophyta</taxon>
        <taxon>Spermatophyta</taxon>
        <taxon>Magnoliopsida</taxon>
        <taxon>eudicotyledons</taxon>
        <taxon>Gunneridae</taxon>
        <taxon>Pentapetalae</taxon>
        <taxon>rosids</taxon>
        <taxon>fabids</taxon>
        <taxon>Malpighiales</taxon>
        <taxon>Linaceae</taxon>
        <taxon>Linum</taxon>
    </lineage>
</organism>
<dbReference type="InterPro" id="IPR012337">
    <property type="entry name" value="RNaseH-like_sf"/>
</dbReference>
<dbReference type="InterPro" id="IPR008906">
    <property type="entry name" value="HATC_C_dom"/>
</dbReference>
<dbReference type="SUPFAM" id="SSF53098">
    <property type="entry name" value="Ribonuclease H-like"/>
    <property type="match status" value="1"/>
</dbReference>
<dbReference type="PANTHER" id="PTHR23272">
    <property type="entry name" value="BED FINGER-RELATED"/>
    <property type="match status" value="1"/>
</dbReference>
<proteinExistence type="predicted"/>
<accession>A0AAV2EV00</accession>
<feature type="domain" description="HAT C-terminal dimerisation" evidence="1">
    <location>
        <begin position="1"/>
        <end position="48"/>
    </location>
</feature>
<evidence type="ECO:0000259" key="1">
    <source>
        <dbReference type="Pfam" id="PF05699"/>
    </source>
</evidence>
<dbReference type="AlphaFoldDB" id="A0AAV2EV00"/>